<dbReference type="EMBL" id="AOJI01000017">
    <property type="protein sequence ID" value="EMA69029.1"/>
    <property type="molecule type" value="Genomic_DNA"/>
</dbReference>
<organism evidence="2 3">
    <name type="scientific">Halorubrum aidingense JCM 13560</name>
    <dbReference type="NCBI Taxonomy" id="1230454"/>
    <lineage>
        <taxon>Archaea</taxon>
        <taxon>Methanobacteriati</taxon>
        <taxon>Methanobacteriota</taxon>
        <taxon>Stenosarchaea group</taxon>
        <taxon>Halobacteria</taxon>
        <taxon>Halobacteriales</taxon>
        <taxon>Haloferacaceae</taxon>
        <taxon>Halorubrum</taxon>
    </lineage>
</organism>
<gene>
    <name evidence="2" type="ORF">C461_05342</name>
</gene>
<feature type="compositionally biased region" description="Acidic residues" evidence="1">
    <location>
        <begin position="1"/>
        <end position="13"/>
    </location>
</feature>
<evidence type="ECO:0000313" key="2">
    <source>
        <dbReference type="EMBL" id="EMA69029.1"/>
    </source>
</evidence>
<proteinExistence type="predicted"/>
<protein>
    <submittedName>
        <fullName evidence="2">Uncharacterized protein</fullName>
    </submittedName>
</protein>
<dbReference type="PATRIC" id="fig|1230454.4.peg.1084"/>
<reference evidence="2 3" key="1">
    <citation type="journal article" date="2014" name="PLoS Genet.">
        <title>Phylogenetically driven sequencing of extremely halophilic archaea reveals strategies for static and dynamic osmo-response.</title>
        <authorList>
            <person name="Becker E.A."/>
            <person name="Seitzer P.M."/>
            <person name="Tritt A."/>
            <person name="Larsen D."/>
            <person name="Krusor M."/>
            <person name="Yao A.I."/>
            <person name="Wu D."/>
            <person name="Madern D."/>
            <person name="Eisen J.A."/>
            <person name="Darling A.E."/>
            <person name="Facciotti M.T."/>
        </authorList>
    </citation>
    <scope>NUCLEOTIDE SEQUENCE [LARGE SCALE GENOMIC DNA]</scope>
    <source>
        <strain evidence="2 3">JCM 13560</strain>
    </source>
</reference>
<dbReference type="Proteomes" id="UP000011575">
    <property type="component" value="Unassembled WGS sequence"/>
</dbReference>
<dbReference type="RefSeq" id="WP_007999276.1">
    <property type="nucleotide sequence ID" value="NZ_AOJI01000017.1"/>
</dbReference>
<feature type="region of interest" description="Disordered" evidence="1">
    <location>
        <begin position="1"/>
        <end position="110"/>
    </location>
</feature>
<feature type="compositionally biased region" description="Basic and acidic residues" evidence="1">
    <location>
        <begin position="93"/>
        <end position="102"/>
    </location>
</feature>
<sequence>MPDDTSDENDEEHAELVQSEGGTMGSNLTSGDVDGEGIKDGGVDSGYGEFNDSNSDDDRDAETGQADYPDDVAETTQGHPPDDMDIIDGEDPDAGRVDYPDDTKDDGDNE</sequence>
<name>M0PHH1_9EURY</name>
<comment type="caution">
    <text evidence="2">The sequence shown here is derived from an EMBL/GenBank/DDBJ whole genome shotgun (WGS) entry which is preliminary data.</text>
</comment>
<accession>M0PHH1</accession>
<evidence type="ECO:0000256" key="1">
    <source>
        <dbReference type="SAM" id="MobiDB-lite"/>
    </source>
</evidence>
<evidence type="ECO:0000313" key="3">
    <source>
        <dbReference type="Proteomes" id="UP000011575"/>
    </source>
</evidence>
<feature type="compositionally biased region" description="Acidic residues" evidence="1">
    <location>
        <begin position="83"/>
        <end position="92"/>
    </location>
</feature>
<keyword evidence="3" id="KW-1185">Reference proteome</keyword>
<dbReference type="AlphaFoldDB" id="M0PHH1"/>